<feature type="transmembrane region" description="Helical" evidence="1">
    <location>
        <begin position="33"/>
        <end position="53"/>
    </location>
</feature>
<dbReference type="EMBL" id="CP049838">
    <property type="protein sequence ID" value="QJT04343.1"/>
    <property type="molecule type" value="Genomic_DNA"/>
</dbReference>
<organism evidence="2 3">
    <name type="scientific">Streptomyces asoensis</name>
    <dbReference type="NCBI Taxonomy" id="249586"/>
    <lineage>
        <taxon>Bacteria</taxon>
        <taxon>Bacillati</taxon>
        <taxon>Actinomycetota</taxon>
        <taxon>Actinomycetes</taxon>
        <taxon>Kitasatosporales</taxon>
        <taxon>Streptomycetaceae</taxon>
        <taxon>Streptomyces</taxon>
    </lineage>
</organism>
<keyword evidence="1" id="KW-0472">Membrane</keyword>
<gene>
    <name evidence="2" type="ORF">G9272_32005</name>
</gene>
<evidence type="ECO:0000313" key="3">
    <source>
        <dbReference type="Proteomes" id="UP000502665"/>
    </source>
</evidence>
<dbReference type="AlphaFoldDB" id="A0A6M4X874"/>
<keyword evidence="1" id="KW-1133">Transmembrane helix</keyword>
<accession>A0A6M4X874</accession>
<sequence length="124" mass="12926">MRIFGREPVYILAAIAVVLKLSAAYGFNVSDEQQGAIMAVLSLIVAIVNAVVLKTGAVGAAIVNLAQGGLALFLAFGLEISAEQQALWMFAVEALVALVIHREVTAPVPPSALRTEQTSPIKAA</sequence>
<evidence type="ECO:0000313" key="2">
    <source>
        <dbReference type="EMBL" id="QJT04343.1"/>
    </source>
</evidence>
<evidence type="ECO:0000256" key="1">
    <source>
        <dbReference type="SAM" id="Phobius"/>
    </source>
</evidence>
<protein>
    <submittedName>
        <fullName evidence="2">Uncharacterized protein</fullName>
    </submittedName>
</protein>
<feature type="transmembrane region" description="Helical" evidence="1">
    <location>
        <begin position="9"/>
        <end position="27"/>
    </location>
</feature>
<reference evidence="2" key="1">
    <citation type="submission" date="2020-03" db="EMBL/GenBank/DDBJ databases">
        <title>Molecular networking-based the target discovery of potent antiproliferative macrolactams: 5/6/7/16 polycyclic ansamycins and glycosylated trienomycin from Streptomyces cacaoi subsp. asoensis.</title>
        <authorList>
            <person name="Liu L.-L."/>
        </authorList>
    </citation>
    <scope>NUCLEOTIDE SEQUENCE [LARGE SCALE GENOMIC DNA]</scope>
    <source>
        <strain evidence="2">H2S5</strain>
    </source>
</reference>
<dbReference type="RefSeq" id="WP_171399685.1">
    <property type="nucleotide sequence ID" value="NZ_CP049838.1"/>
</dbReference>
<proteinExistence type="predicted"/>
<name>A0A6M4X874_9ACTN</name>
<keyword evidence="1" id="KW-0812">Transmembrane</keyword>
<keyword evidence="3" id="KW-1185">Reference proteome</keyword>
<dbReference type="Proteomes" id="UP000502665">
    <property type="component" value="Chromosome"/>
</dbReference>
<feature type="transmembrane region" description="Helical" evidence="1">
    <location>
        <begin position="60"/>
        <end position="80"/>
    </location>
</feature>